<dbReference type="SUPFAM" id="SSF49785">
    <property type="entry name" value="Galactose-binding domain-like"/>
    <property type="match status" value="1"/>
</dbReference>
<feature type="non-terminal residue" evidence="4">
    <location>
        <position position="1"/>
    </location>
</feature>
<dbReference type="SUPFAM" id="SSF53474">
    <property type="entry name" value="alpha/beta-Hydrolases"/>
    <property type="match status" value="1"/>
</dbReference>
<dbReference type="Gene3D" id="2.60.120.260">
    <property type="entry name" value="Galactose-binding domain-like"/>
    <property type="match status" value="1"/>
</dbReference>
<dbReference type="SMART" id="SM00939">
    <property type="entry name" value="PepX_C"/>
    <property type="match status" value="1"/>
</dbReference>
<keyword evidence="1 4" id="KW-0378">Hydrolase</keyword>
<protein>
    <submittedName>
        <fullName evidence="4">CocE/NonD family hydrolase</fullName>
    </submittedName>
</protein>
<evidence type="ECO:0000313" key="5">
    <source>
        <dbReference type="Proteomes" id="UP000675781"/>
    </source>
</evidence>
<evidence type="ECO:0000259" key="3">
    <source>
        <dbReference type="SMART" id="SM00939"/>
    </source>
</evidence>
<feature type="region of interest" description="Disordered" evidence="2">
    <location>
        <begin position="215"/>
        <end position="243"/>
    </location>
</feature>
<sequence>VIPEFTWADPYDGLLARGGAHELGLVTQWTSTLGVNVLERRLADRPDELRRQLAQLDDALDAFPDSDAISRLNLPLPRHAEPAPPGAGTDAPAHVPAFIVAGWYDCFLQGSLDAYARARRDGTPVSLIVGPWSHDNQTRRVGEIDFGAAADAAAIDGADSLLDRELDWLGRQLEPHPTASEQSVLVFVTGADTWRRMPHWPPAAADTSWFLHDGGVLSSDAPEPEATGARLRTDPSSPVTTHGGAVLLSPQFPAGPYDQQQVEKRDDVLVYTSAPLALPLEVMGRVRVDLAGESTADVTDWVARLCDVAPDGVSRNITDGILRAHGAGAQEHRIDLWSTAHVFQPGHRIRLQVTGSCFPRWDLAPSGARRIVFHDPARRSRLVLPVVSRR</sequence>
<keyword evidence="5" id="KW-1185">Reference proteome</keyword>
<dbReference type="NCBIfam" id="TIGR00976">
    <property type="entry name" value="CocE_NonD"/>
    <property type="match status" value="1"/>
</dbReference>
<dbReference type="AlphaFoldDB" id="A0A941EL00"/>
<evidence type="ECO:0000256" key="2">
    <source>
        <dbReference type="SAM" id="MobiDB-lite"/>
    </source>
</evidence>
<feature type="domain" description="Xaa-Pro dipeptidyl-peptidase C-terminal" evidence="3">
    <location>
        <begin position="166"/>
        <end position="383"/>
    </location>
</feature>
<comment type="caution">
    <text evidence="4">The sequence shown here is derived from an EMBL/GenBank/DDBJ whole genome shotgun (WGS) entry which is preliminary data.</text>
</comment>
<evidence type="ECO:0000313" key="4">
    <source>
        <dbReference type="EMBL" id="MBR7833552.1"/>
    </source>
</evidence>
<name>A0A941EL00_9ACTN</name>
<dbReference type="Proteomes" id="UP000675781">
    <property type="component" value="Unassembled WGS sequence"/>
</dbReference>
<accession>A0A941EL00</accession>
<dbReference type="EMBL" id="JAGSOG010000033">
    <property type="protein sequence ID" value="MBR7833552.1"/>
    <property type="molecule type" value="Genomic_DNA"/>
</dbReference>
<dbReference type="InterPro" id="IPR013736">
    <property type="entry name" value="Xaa-Pro_dipept_C"/>
</dbReference>
<dbReference type="InterPro" id="IPR029058">
    <property type="entry name" value="AB_hydrolase_fold"/>
</dbReference>
<dbReference type="Pfam" id="PF02129">
    <property type="entry name" value="Peptidase_S15"/>
    <property type="match status" value="1"/>
</dbReference>
<dbReference type="RefSeq" id="WP_212528071.1">
    <property type="nucleotide sequence ID" value="NZ_JAGSOG010000033.1"/>
</dbReference>
<dbReference type="InterPro" id="IPR005674">
    <property type="entry name" value="CocE/Ser_esterase"/>
</dbReference>
<dbReference type="GO" id="GO:0008239">
    <property type="term" value="F:dipeptidyl-peptidase activity"/>
    <property type="evidence" value="ECO:0007669"/>
    <property type="project" value="InterPro"/>
</dbReference>
<dbReference type="InterPro" id="IPR008979">
    <property type="entry name" value="Galactose-bd-like_sf"/>
</dbReference>
<gene>
    <name evidence="4" type="ORF">KDL01_09760</name>
</gene>
<proteinExistence type="predicted"/>
<reference evidence="4" key="1">
    <citation type="submission" date="2021-04" db="EMBL/GenBank/DDBJ databases">
        <title>Genome based classification of Actinospica acidithermotolerans sp. nov., an actinobacterium isolated from an Indonesian hot spring.</title>
        <authorList>
            <person name="Kusuma A.B."/>
            <person name="Putra K.E."/>
            <person name="Nafisah S."/>
            <person name="Loh J."/>
            <person name="Nouioui I."/>
            <person name="Goodfellow M."/>
        </authorList>
    </citation>
    <scope>NUCLEOTIDE SEQUENCE</scope>
    <source>
        <strain evidence="4">CSCA 57</strain>
    </source>
</reference>
<dbReference type="Gene3D" id="3.40.50.1820">
    <property type="entry name" value="alpha/beta hydrolase"/>
    <property type="match status" value="1"/>
</dbReference>
<dbReference type="InterPro" id="IPR000383">
    <property type="entry name" value="Xaa-Pro-like_dom"/>
</dbReference>
<evidence type="ECO:0000256" key="1">
    <source>
        <dbReference type="ARBA" id="ARBA00022801"/>
    </source>
</evidence>
<organism evidence="4 5">
    <name type="scientific">Actinospica durhamensis</name>
    <dbReference type="NCBI Taxonomy" id="1508375"/>
    <lineage>
        <taxon>Bacteria</taxon>
        <taxon>Bacillati</taxon>
        <taxon>Actinomycetota</taxon>
        <taxon>Actinomycetes</taxon>
        <taxon>Catenulisporales</taxon>
        <taxon>Actinospicaceae</taxon>
        <taxon>Actinospica</taxon>
    </lineage>
</organism>
<dbReference type="Pfam" id="PF08530">
    <property type="entry name" value="PepX_C"/>
    <property type="match status" value="1"/>
</dbReference>